<evidence type="ECO:0000256" key="1">
    <source>
        <dbReference type="SAM" id="Phobius"/>
    </source>
</evidence>
<keyword evidence="3" id="KW-1185">Reference proteome</keyword>
<proteinExistence type="predicted"/>
<gene>
    <name evidence="2" type="ordered locus">PG_1970</name>
</gene>
<evidence type="ECO:0000313" key="2">
    <source>
        <dbReference type="EMBL" id="AAQ66946.1"/>
    </source>
</evidence>
<organism evidence="2 3">
    <name type="scientific">Porphyromonas gingivalis (strain ATCC BAA-308 / W83)</name>
    <dbReference type="NCBI Taxonomy" id="242619"/>
    <lineage>
        <taxon>Bacteria</taxon>
        <taxon>Pseudomonadati</taxon>
        <taxon>Bacteroidota</taxon>
        <taxon>Bacteroidia</taxon>
        <taxon>Bacteroidales</taxon>
        <taxon>Porphyromonadaceae</taxon>
        <taxon>Porphyromonas</taxon>
    </lineage>
</organism>
<dbReference type="Proteomes" id="UP000000588">
    <property type="component" value="Chromosome"/>
</dbReference>
<sequence length="99" mass="11704">MGCRHSRARRYGYFQYRESKEIRRFGRCLFLLFGFNSFILNLFAFLLIAATFAAHESKEIYANATKNNFDENEKPKISYAPCEHSRVWLDGIRPSSQRK</sequence>
<evidence type="ECO:0000313" key="3">
    <source>
        <dbReference type="Proteomes" id="UP000000588"/>
    </source>
</evidence>
<dbReference type="AlphaFoldDB" id="Q7MTI6"/>
<keyword evidence="1" id="KW-0812">Transmembrane</keyword>
<accession>Q7MTI6</accession>
<dbReference type="EnsemblBacteria" id="AAQ66946">
    <property type="protein sequence ID" value="AAQ66946"/>
    <property type="gene ID" value="PG_1970"/>
</dbReference>
<protein>
    <submittedName>
        <fullName evidence="2">Uncharacterized protein</fullName>
    </submittedName>
</protein>
<feature type="transmembrane region" description="Helical" evidence="1">
    <location>
        <begin position="29"/>
        <end position="54"/>
    </location>
</feature>
<dbReference type="STRING" id="242619.PG_1970"/>
<dbReference type="EMBL" id="AE015924">
    <property type="protein sequence ID" value="AAQ66946.1"/>
    <property type="molecule type" value="Genomic_DNA"/>
</dbReference>
<reference evidence="2 3" key="1">
    <citation type="journal article" date="2003" name="J. Bacteriol.">
        <title>Complete genome sequence of the oral pathogenic bacterium Porphyromonas gingivalis strain W83.</title>
        <authorList>
            <person name="Nelson K."/>
            <person name="Fleishmann R."/>
            <person name="DeBoy R."/>
            <person name="Paulsen I."/>
            <person name="Fouts D."/>
            <person name="Eisen J."/>
            <person name="Daugherty S."/>
            <person name="Dodson R."/>
            <person name="Durkin A."/>
            <person name="Gwinn M."/>
            <person name="Haft D."/>
            <person name="Kolonay J."/>
            <person name="Nelson W."/>
            <person name="White O."/>
            <person name="Mason T."/>
            <person name="Tallon L."/>
            <person name="Gray J."/>
            <person name="Granger D."/>
            <person name="Tettelin H."/>
            <person name="Dong H."/>
            <person name="Galvin J."/>
            <person name="Duncan M."/>
            <person name="Dewhirst F."/>
            <person name="Fraser C."/>
        </authorList>
    </citation>
    <scope>NUCLEOTIDE SEQUENCE [LARGE SCALE GENOMIC DNA]</scope>
    <source>
        <strain evidence="3">ATCC BAA-308 / W83</strain>
    </source>
</reference>
<dbReference type="KEGG" id="pgi:PG_1970"/>
<keyword evidence="1" id="KW-1133">Transmembrane helix</keyword>
<dbReference type="BioCyc" id="PGIN242619:G1G02-1843-MONOMER"/>
<keyword evidence="1" id="KW-0472">Membrane</keyword>
<dbReference type="HOGENOM" id="CLU_2317814_0_0_10"/>
<name>Q7MTI6_PORGI</name>